<keyword evidence="3" id="KW-0812">Transmembrane</keyword>
<reference evidence="4 5" key="1">
    <citation type="journal article" date="2013" name="Nat. Genet.">
        <title>The genome of the hydatid tapeworm Echinococcus granulosus.</title>
        <authorList>
            <person name="Zheng H."/>
            <person name="Zhang W."/>
            <person name="Zhang L."/>
            <person name="Zhang Z."/>
            <person name="Li J."/>
            <person name="Lu G."/>
            <person name="Zhu Y."/>
            <person name="Wang Y."/>
            <person name="Huang Y."/>
            <person name="Liu J."/>
            <person name="Kang H."/>
            <person name="Chen J."/>
            <person name="Wang L."/>
            <person name="Chen A."/>
            <person name="Yu S."/>
            <person name="Gao Z."/>
            <person name="Jin L."/>
            <person name="Gu W."/>
            <person name="Wang Z."/>
            <person name="Zhao L."/>
            <person name="Shi B."/>
            <person name="Wen H."/>
            <person name="Lin R."/>
            <person name="Jones M.K."/>
            <person name="Brejova B."/>
            <person name="Vinar T."/>
            <person name="Zhao G."/>
            <person name="McManus D.P."/>
            <person name="Chen Z."/>
            <person name="Zhou Y."/>
            <person name="Wang S."/>
        </authorList>
    </citation>
    <scope>NUCLEOTIDE SEQUENCE [LARGE SCALE GENOMIC DNA]</scope>
</reference>
<dbReference type="STRING" id="6210.W6UZK4"/>
<dbReference type="CTD" id="36341806"/>
<evidence type="ECO:0000256" key="2">
    <source>
        <dbReference type="ARBA" id="ARBA00012176"/>
    </source>
</evidence>
<proteinExistence type="inferred from homology"/>
<dbReference type="RefSeq" id="XP_024350295.1">
    <property type="nucleotide sequence ID" value="XM_024495340.1"/>
</dbReference>
<sequence length="276" mass="31750">MCCVYRNSIGCDELAAKSRSPMILILLLILFFCGWCIVYFGQSLKRPTIQGPVLIVTAHPDDECMFFSPVILSLLKWNIPVDLLCLSSGNYYGSGRLRCDELRRAVDILGIRHHMLICDTKLPDSPRKIWAAGHVQKYISKAVRKWHSKTIISFDIFGVSGHSNHCQIHSALAELPLGVSDVFVYSLKTYDSLLKYCTPLIVLLALCLERRYVFHVPFSGTLTPHKAMLQHRSQLLWFRYLYMIFSSYMYINVLSPLKSRHWGNVMAWMTGRRWTP</sequence>
<dbReference type="InterPro" id="IPR024078">
    <property type="entry name" value="LmbE-like_dom_sf"/>
</dbReference>
<dbReference type="EMBL" id="APAU02000050">
    <property type="protein sequence ID" value="EUB59099.1"/>
    <property type="molecule type" value="Genomic_DNA"/>
</dbReference>
<evidence type="ECO:0000313" key="5">
    <source>
        <dbReference type="Proteomes" id="UP000019149"/>
    </source>
</evidence>
<evidence type="ECO:0000256" key="1">
    <source>
        <dbReference type="ARBA" id="ARBA00006066"/>
    </source>
</evidence>
<dbReference type="InterPro" id="IPR003737">
    <property type="entry name" value="GlcNAc_PI_deacetylase-related"/>
</dbReference>
<keyword evidence="3" id="KW-1133">Transmembrane helix</keyword>
<dbReference type="GeneID" id="36341806"/>
<dbReference type="OMA" id="YVLESVN"/>
<dbReference type="EC" id="3.5.1.89" evidence="2"/>
<dbReference type="Gene3D" id="3.40.50.10320">
    <property type="entry name" value="LmbE-like"/>
    <property type="match status" value="1"/>
</dbReference>
<dbReference type="AlphaFoldDB" id="W6UZK4"/>
<evidence type="ECO:0000256" key="3">
    <source>
        <dbReference type="SAM" id="Phobius"/>
    </source>
</evidence>
<dbReference type="OrthoDB" id="440160at2759"/>
<comment type="caution">
    <text evidence="4">The sequence shown here is derived from an EMBL/GenBank/DDBJ whole genome shotgun (WGS) entry which is preliminary data.</text>
</comment>
<gene>
    <name evidence="4" type="ORF">EGR_06091</name>
</gene>
<dbReference type="SUPFAM" id="SSF102588">
    <property type="entry name" value="LmbE-like"/>
    <property type="match status" value="1"/>
</dbReference>
<dbReference type="UniPathway" id="UPA00196"/>
<dbReference type="GO" id="GO:0016020">
    <property type="term" value="C:membrane"/>
    <property type="evidence" value="ECO:0007669"/>
    <property type="project" value="GOC"/>
</dbReference>
<dbReference type="PANTHER" id="PTHR12993:SF11">
    <property type="entry name" value="N-ACETYLGLUCOSAMINYL-PHOSPHATIDYLINOSITOL DE-N-ACETYLASE"/>
    <property type="match status" value="1"/>
</dbReference>
<keyword evidence="5" id="KW-1185">Reference proteome</keyword>
<protein>
    <recommendedName>
        <fullName evidence="2">N-acetylglucosaminylphosphatidylinositol deacetylase</fullName>
        <ecNumber evidence="2">3.5.1.89</ecNumber>
    </recommendedName>
</protein>
<feature type="transmembrane region" description="Helical" evidence="3">
    <location>
        <begin position="22"/>
        <end position="40"/>
    </location>
</feature>
<dbReference type="GO" id="GO:0005783">
    <property type="term" value="C:endoplasmic reticulum"/>
    <property type="evidence" value="ECO:0007669"/>
    <property type="project" value="TreeGrafter"/>
</dbReference>
<dbReference type="KEGG" id="egl:EGR_06091"/>
<dbReference type="GO" id="GO:0000225">
    <property type="term" value="F:N-acetylglucosaminylphosphatidylinositol deacetylase activity"/>
    <property type="evidence" value="ECO:0007669"/>
    <property type="project" value="UniProtKB-EC"/>
</dbReference>
<name>W6UZK4_ECHGR</name>
<dbReference type="GO" id="GO:0006506">
    <property type="term" value="P:GPI anchor biosynthetic process"/>
    <property type="evidence" value="ECO:0007669"/>
    <property type="project" value="UniProtKB-UniPathway"/>
</dbReference>
<dbReference type="PANTHER" id="PTHR12993">
    <property type="entry name" value="N-ACETYLGLUCOSAMINYL-PHOSPHATIDYLINOSITOL DE-N-ACETYLASE-RELATED"/>
    <property type="match status" value="1"/>
</dbReference>
<evidence type="ECO:0000313" key="4">
    <source>
        <dbReference type="EMBL" id="EUB59099.1"/>
    </source>
</evidence>
<accession>W6UZK4</accession>
<dbReference type="Proteomes" id="UP000019149">
    <property type="component" value="Unassembled WGS sequence"/>
</dbReference>
<feature type="transmembrane region" description="Helical" evidence="3">
    <location>
        <begin position="234"/>
        <end position="251"/>
    </location>
</feature>
<organism evidence="4 5">
    <name type="scientific">Echinococcus granulosus</name>
    <name type="common">Hydatid tapeworm</name>
    <dbReference type="NCBI Taxonomy" id="6210"/>
    <lineage>
        <taxon>Eukaryota</taxon>
        <taxon>Metazoa</taxon>
        <taxon>Spiralia</taxon>
        <taxon>Lophotrochozoa</taxon>
        <taxon>Platyhelminthes</taxon>
        <taxon>Cestoda</taxon>
        <taxon>Eucestoda</taxon>
        <taxon>Cyclophyllidea</taxon>
        <taxon>Taeniidae</taxon>
        <taxon>Echinococcus</taxon>
        <taxon>Echinococcus granulosus group</taxon>
    </lineage>
</organism>
<keyword evidence="3" id="KW-0472">Membrane</keyword>
<comment type="similarity">
    <text evidence="1">Belongs to the PIGL family.</text>
</comment>
<dbReference type="Pfam" id="PF02585">
    <property type="entry name" value="PIG-L"/>
    <property type="match status" value="1"/>
</dbReference>